<name>A0A150MUL9_GEOSE</name>
<comment type="caution">
    <text evidence="1">The sequence shown here is derived from an EMBL/GenBank/DDBJ whole genome shotgun (WGS) entry which is preliminary data.</text>
</comment>
<dbReference type="AlphaFoldDB" id="A0A150MUL9"/>
<dbReference type="PATRIC" id="fig|1422.18.peg.2579"/>
<dbReference type="Proteomes" id="UP000075424">
    <property type="component" value="Unassembled WGS sequence"/>
</dbReference>
<reference evidence="1 2" key="1">
    <citation type="submission" date="2016-01" db="EMBL/GenBank/DDBJ databases">
        <title>Draft Genome Sequences of Seven Thermophilic Sporeformers Isolated from Foods.</title>
        <authorList>
            <person name="Berendsen E.M."/>
            <person name="Wells-Bennik M.H."/>
            <person name="Krawcyk A.O."/>
            <person name="De Jong A."/>
            <person name="Holsappel S."/>
            <person name="Eijlander R.T."/>
            <person name="Kuipers O.P."/>
        </authorList>
    </citation>
    <scope>NUCLEOTIDE SEQUENCE [LARGE SCALE GENOMIC DNA]</scope>
    <source>
        <strain evidence="1 2">B4109</strain>
    </source>
</reference>
<protein>
    <recommendedName>
        <fullName evidence="3">Helix-hairpin-helix DNA-binding motif class 1 domain-containing protein</fullName>
    </recommendedName>
</protein>
<evidence type="ECO:0008006" key="3">
    <source>
        <dbReference type="Google" id="ProtNLM"/>
    </source>
</evidence>
<evidence type="ECO:0000313" key="2">
    <source>
        <dbReference type="Proteomes" id="UP000075424"/>
    </source>
</evidence>
<sequence length="60" mass="6922">MNAEYWRGFRDGQAHGEKKAAELLAFYLESLKEVKGIGDTLYQRIVEHINTVDVRKGIQK</sequence>
<gene>
    <name evidence="1" type="ORF">B4109_1197</name>
</gene>
<evidence type="ECO:0000313" key="1">
    <source>
        <dbReference type="EMBL" id="KYD28065.1"/>
    </source>
</evidence>
<proteinExistence type="predicted"/>
<organism evidence="1 2">
    <name type="scientific">Geobacillus stearothermophilus</name>
    <name type="common">Bacillus stearothermophilus</name>
    <dbReference type="NCBI Taxonomy" id="1422"/>
    <lineage>
        <taxon>Bacteria</taxon>
        <taxon>Bacillati</taxon>
        <taxon>Bacillota</taxon>
        <taxon>Bacilli</taxon>
        <taxon>Bacillales</taxon>
        <taxon>Anoxybacillaceae</taxon>
        <taxon>Geobacillus</taxon>
    </lineage>
</organism>
<dbReference type="EMBL" id="LQYV01000032">
    <property type="protein sequence ID" value="KYD28065.1"/>
    <property type="molecule type" value="Genomic_DNA"/>
</dbReference>
<accession>A0A150MUL9</accession>